<organism evidence="4 5">
    <name type="scientific">Actinomadura miaoliensis</name>
    <dbReference type="NCBI Taxonomy" id="430685"/>
    <lineage>
        <taxon>Bacteria</taxon>
        <taxon>Bacillati</taxon>
        <taxon>Actinomycetota</taxon>
        <taxon>Actinomycetes</taxon>
        <taxon>Streptosporangiales</taxon>
        <taxon>Thermomonosporaceae</taxon>
        <taxon>Actinomadura</taxon>
    </lineage>
</organism>
<keyword evidence="2 3" id="KW-0663">Pyridoxal phosphate</keyword>
<evidence type="ECO:0000313" key="4">
    <source>
        <dbReference type="EMBL" id="GAA4072058.1"/>
    </source>
</evidence>
<proteinExistence type="inferred from homology"/>
<dbReference type="InterPro" id="IPR015422">
    <property type="entry name" value="PyrdxlP-dep_Trfase_small"/>
</dbReference>
<dbReference type="SUPFAM" id="SSF53383">
    <property type="entry name" value="PLP-dependent transferases"/>
    <property type="match status" value="1"/>
</dbReference>
<reference evidence="5" key="1">
    <citation type="journal article" date="2019" name="Int. J. Syst. Evol. Microbiol.">
        <title>The Global Catalogue of Microorganisms (GCM) 10K type strain sequencing project: providing services to taxonomists for standard genome sequencing and annotation.</title>
        <authorList>
            <consortium name="The Broad Institute Genomics Platform"/>
            <consortium name="The Broad Institute Genome Sequencing Center for Infectious Disease"/>
            <person name="Wu L."/>
            <person name="Ma J."/>
        </authorList>
    </citation>
    <scope>NUCLEOTIDE SEQUENCE [LARGE SCALE GENOMIC DNA]</scope>
    <source>
        <strain evidence="5">JCM 16702</strain>
    </source>
</reference>
<gene>
    <name evidence="4" type="ORF">GCM10022214_30090</name>
</gene>
<dbReference type="Proteomes" id="UP001500683">
    <property type="component" value="Unassembled WGS sequence"/>
</dbReference>
<comment type="cofactor">
    <cofactor evidence="1 3">
        <name>pyridoxal 5'-phosphate</name>
        <dbReference type="ChEBI" id="CHEBI:597326"/>
    </cofactor>
</comment>
<name>A0ABP7VQ14_9ACTN</name>
<dbReference type="Pfam" id="PF01053">
    <property type="entry name" value="Cys_Met_Meta_PP"/>
    <property type="match status" value="1"/>
</dbReference>
<accession>A0ABP7VQ14</accession>
<evidence type="ECO:0000313" key="5">
    <source>
        <dbReference type="Proteomes" id="UP001500683"/>
    </source>
</evidence>
<dbReference type="InterPro" id="IPR015421">
    <property type="entry name" value="PyrdxlP-dep_Trfase_major"/>
</dbReference>
<keyword evidence="5" id="KW-1185">Reference proteome</keyword>
<comment type="similarity">
    <text evidence="3">Belongs to the trans-sulfuration enzymes family.</text>
</comment>
<sequence length="378" mass="40676">MRFDTRLVHVGQEADAGTGDVVPAVHVATTFERRVQDPPRYFYARGENPTAEGLEQCLASLEDARFSTVFASGQAAGAAVLALLRPGQRLVACDDVYGGTHALFQTAARYGIGVEHVDLTDRSAVAAALGDDVGLMWIETPTNPLLKVVDLEEVCGLARERGVRVVVDNTFAGPALQQPLRFGADVSLYSTTKSIAGHYDVLGGALVHDDAELDRAFRSHRATIGGVPGALDCFLVHRGLKTLSLRTARQVQNARALVAALRDCEHVGALHYPGLREHPRYETATRQMSAPGSVFSFRYLGDTDRALGRLRLFSVAVSLGGVRSLVERPATMTHAAVPRDVRLRLGVTDDLIRVSAGIEDPADLLDDLLTALRHGGMP</sequence>
<dbReference type="Gene3D" id="3.90.1150.10">
    <property type="entry name" value="Aspartate Aminotransferase, domain 1"/>
    <property type="match status" value="1"/>
</dbReference>
<dbReference type="InterPro" id="IPR015424">
    <property type="entry name" value="PyrdxlP-dep_Trfase"/>
</dbReference>
<dbReference type="PANTHER" id="PTHR11808">
    <property type="entry name" value="TRANS-SULFURATION ENZYME FAMILY MEMBER"/>
    <property type="match status" value="1"/>
</dbReference>
<dbReference type="EMBL" id="BAAAZG010000017">
    <property type="protein sequence ID" value="GAA4072058.1"/>
    <property type="molecule type" value="Genomic_DNA"/>
</dbReference>
<dbReference type="PANTHER" id="PTHR11808:SF35">
    <property type="entry name" value="CYSTATHIONINE GAMMA-SYNTHASE (AFU_ORTHOLOGUE AFUA_7G01590)"/>
    <property type="match status" value="1"/>
</dbReference>
<dbReference type="PIRSF" id="PIRSF001434">
    <property type="entry name" value="CGS"/>
    <property type="match status" value="1"/>
</dbReference>
<comment type="caution">
    <text evidence="4">The sequence shown here is derived from an EMBL/GenBank/DDBJ whole genome shotgun (WGS) entry which is preliminary data.</text>
</comment>
<evidence type="ECO:0000256" key="3">
    <source>
        <dbReference type="RuleBase" id="RU362118"/>
    </source>
</evidence>
<evidence type="ECO:0000256" key="2">
    <source>
        <dbReference type="ARBA" id="ARBA00022898"/>
    </source>
</evidence>
<dbReference type="InterPro" id="IPR000277">
    <property type="entry name" value="Cys/Met-Metab_PyrdxlP-dep_enz"/>
</dbReference>
<protein>
    <submittedName>
        <fullName evidence="4">Cystathionine gamma-synthase</fullName>
    </submittedName>
</protein>
<evidence type="ECO:0000256" key="1">
    <source>
        <dbReference type="ARBA" id="ARBA00001933"/>
    </source>
</evidence>
<dbReference type="Gene3D" id="3.40.640.10">
    <property type="entry name" value="Type I PLP-dependent aspartate aminotransferase-like (Major domain)"/>
    <property type="match status" value="1"/>
</dbReference>